<keyword evidence="2" id="KW-1185">Reference proteome</keyword>
<dbReference type="EMBL" id="FUEG01000007">
    <property type="protein sequence ID" value="SJL06959.1"/>
    <property type="molecule type" value="Genomic_DNA"/>
</dbReference>
<gene>
    <name evidence="1" type="ORF">ARMOST_10301</name>
</gene>
<accession>A0A284RDW7</accession>
<dbReference type="AlphaFoldDB" id="A0A284RDW7"/>
<protein>
    <submittedName>
        <fullName evidence="1">Uncharacterized protein</fullName>
    </submittedName>
</protein>
<name>A0A284RDW7_ARMOS</name>
<reference evidence="2" key="1">
    <citation type="journal article" date="2017" name="Nat. Ecol. Evol.">
        <title>Genome expansion and lineage-specific genetic innovations in the forest pathogenic fungi Armillaria.</title>
        <authorList>
            <person name="Sipos G."/>
            <person name="Prasanna A.N."/>
            <person name="Walter M.C."/>
            <person name="O'Connor E."/>
            <person name="Balint B."/>
            <person name="Krizsan K."/>
            <person name="Kiss B."/>
            <person name="Hess J."/>
            <person name="Varga T."/>
            <person name="Slot J."/>
            <person name="Riley R."/>
            <person name="Boka B."/>
            <person name="Rigling D."/>
            <person name="Barry K."/>
            <person name="Lee J."/>
            <person name="Mihaltcheva S."/>
            <person name="LaButti K."/>
            <person name="Lipzen A."/>
            <person name="Waldron R."/>
            <person name="Moloney N.M."/>
            <person name="Sperisen C."/>
            <person name="Kredics L."/>
            <person name="Vagvoelgyi C."/>
            <person name="Patrignani A."/>
            <person name="Fitzpatrick D."/>
            <person name="Nagy I."/>
            <person name="Doyle S."/>
            <person name="Anderson J.B."/>
            <person name="Grigoriev I.V."/>
            <person name="Gueldener U."/>
            <person name="Muensterkoetter M."/>
            <person name="Nagy L.G."/>
        </authorList>
    </citation>
    <scope>NUCLEOTIDE SEQUENCE [LARGE SCALE GENOMIC DNA]</scope>
    <source>
        <strain evidence="2">C18/9</strain>
    </source>
</reference>
<evidence type="ECO:0000313" key="1">
    <source>
        <dbReference type="EMBL" id="SJL06959.1"/>
    </source>
</evidence>
<proteinExistence type="predicted"/>
<dbReference type="Proteomes" id="UP000219338">
    <property type="component" value="Unassembled WGS sequence"/>
</dbReference>
<organism evidence="1 2">
    <name type="scientific">Armillaria ostoyae</name>
    <name type="common">Armillaria root rot fungus</name>
    <dbReference type="NCBI Taxonomy" id="47428"/>
    <lineage>
        <taxon>Eukaryota</taxon>
        <taxon>Fungi</taxon>
        <taxon>Dikarya</taxon>
        <taxon>Basidiomycota</taxon>
        <taxon>Agaricomycotina</taxon>
        <taxon>Agaricomycetes</taxon>
        <taxon>Agaricomycetidae</taxon>
        <taxon>Agaricales</taxon>
        <taxon>Marasmiineae</taxon>
        <taxon>Physalacriaceae</taxon>
        <taxon>Armillaria</taxon>
    </lineage>
</organism>
<evidence type="ECO:0000313" key="2">
    <source>
        <dbReference type="Proteomes" id="UP000219338"/>
    </source>
</evidence>
<sequence>MTYRLPASGISEEHDAAWASSSTFRGRCAAASDKIPNAVCSQNVTSMLMYAQDFLVMAPTYFVPRRQIVFWRARAGALWGVGEVERLDRSPGAESFRFVELPALHYSLKTFPSPKAHDASASGELGQRGRSLNRLRSHFDMPKSPGPLLFSDDFCKTTYRVPASPVHSRVNEEEGPGENLRALVRKDNDLPIMQDPSLSARQCMSTLGLQHTCIHASSLPPATQAQDRWCAR</sequence>